<dbReference type="Proteomes" id="UP000235346">
    <property type="component" value="Unassembled WGS sequence"/>
</dbReference>
<protein>
    <recommendedName>
        <fullName evidence="3">Capsule biosynthesis protein</fullName>
    </recommendedName>
</protein>
<comment type="caution">
    <text evidence="1">The sequence shown here is derived from an EMBL/GenBank/DDBJ whole genome shotgun (WGS) entry which is preliminary data.</text>
</comment>
<sequence length="565" mass="64613">MLNRASTKYLLRTVLSRAKVKLVRQLVKMGVKKKKEIIAQKNPAPPKISDSKLKSLVKYYYNEGDDNNLRLMLDLLSKAYPNQCGEAYLKSALERGDAQGIEKWYQENEVEISSRLSLHRMVVRALSQVPSLRREFVALRTDLLSRNMNVPENKNENFYNAVVARDVTYMIRHEHEDERAKDVLSRIGSMLEFAKYASLNESVVKPSDMYCFKSGQWVMASSLLSSEKKAEIFIPGTFMVQTDDWSRNRDTINRHYRKLFEYLPQKEGVVIIPRWHFHLKHCATMLPDSIGIGYHTKYRDGFLNIKYGPLPDFFSIDDKGYAGFSSIANIDKTTVLEAVQDISKEDVDIFCSDLYHAMVVANKSKYVQNNKSCPMPIDSEYVFCASQVVNDEVVTLTDISSFDLIRGVISLYEDSGIKVVVKRHPMCNSTKGNKFFEEIKNINHVVISEDSIHKLISGAKCVYVANSGVGIESLIHGKPVVTSGKADYSAAVHQVKEVEEIPHYDDVIHDEEFVKKFLYYYCNFYLCDEDQFIAKLDDQMQALFLSSSAMTNKYYALNIKSSEIL</sequence>
<evidence type="ECO:0008006" key="3">
    <source>
        <dbReference type="Google" id="ProtNLM"/>
    </source>
</evidence>
<dbReference type="InterPro" id="IPR007833">
    <property type="entry name" value="Capsule_polysaccharide_synth"/>
</dbReference>
<evidence type="ECO:0000313" key="1">
    <source>
        <dbReference type="EMBL" id="PMR69382.1"/>
    </source>
</evidence>
<dbReference type="Pfam" id="PF05159">
    <property type="entry name" value="Capsule_synth"/>
    <property type="match status" value="1"/>
</dbReference>
<name>A0A2N7TMI6_9GAMM</name>
<reference evidence="1 2" key="1">
    <citation type="submission" date="2018-01" db="EMBL/GenBank/DDBJ databases">
        <title>Halomonas endophytica sp. nov., isolated from storage liquid in the stems of Populus euphratica.</title>
        <authorList>
            <person name="Chen C."/>
        </authorList>
    </citation>
    <scope>NUCLEOTIDE SEQUENCE [LARGE SCALE GENOMIC DNA]</scope>
    <source>
        <strain evidence="1 2">DSM 26881</strain>
    </source>
</reference>
<dbReference type="EMBL" id="PNRE01000049">
    <property type="protein sequence ID" value="PMR69382.1"/>
    <property type="molecule type" value="Genomic_DNA"/>
</dbReference>
<dbReference type="GO" id="GO:0000271">
    <property type="term" value="P:polysaccharide biosynthetic process"/>
    <property type="evidence" value="ECO:0007669"/>
    <property type="project" value="InterPro"/>
</dbReference>
<accession>A0A2N7TMI6</accession>
<organism evidence="1 2">
    <name type="scientific">Halomonas heilongjiangensis</name>
    <dbReference type="NCBI Taxonomy" id="1387883"/>
    <lineage>
        <taxon>Bacteria</taxon>
        <taxon>Pseudomonadati</taxon>
        <taxon>Pseudomonadota</taxon>
        <taxon>Gammaproteobacteria</taxon>
        <taxon>Oceanospirillales</taxon>
        <taxon>Halomonadaceae</taxon>
        <taxon>Halomonas</taxon>
    </lineage>
</organism>
<evidence type="ECO:0000313" key="2">
    <source>
        <dbReference type="Proteomes" id="UP000235346"/>
    </source>
</evidence>
<keyword evidence="2" id="KW-1185">Reference proteome</keyword>
<gene>
    <name evidence="1" type="ORF">C1H66_11405</name>
</gene>
<dbReference type="AlphaFoldDB" id="A0A2N7TMI6"/>
<dbReference type="GO" id="GO:0015774">
    <property type="term" value="P:polysaccharide transport"/>
    <property type="evidence" value="ECO:0007669"/>
    <property type="project" value="InterPro"/>
</dbReference>
<proteinExistence type="predicted"/>